<protein>
    <recommendedName>
        <fullName evidence="3">F-box domain-containing protein</fullName>
    </recommendedName>
</protein>
<comment type="caution">
    <text evidence="1">The sequence shown here is derived from an EMBL/GenBank/DDBJ whole genome shotgun (WGS) entry which is preliminary data.</text>
</comment>
<evidence type="ECO:0000313" key="1">
    <source>
        <dbReference type="EMBL" id="GMR54864.1"/>
    </source>
</evidence>
<evidence type="ECO:0008006" key="3">
    <source>
        <dbReference type="Google" id="ProtNLM"/>
    </source>
</evidence>
<keyword evidence="2" id="KW-1185">Reference proteome</keyword>
<dbReference type="Proteomes" id="UP001328107">
    <property type="component" value="Unassembled WGS sequence"/>
</dbReference>
<dbReference type="EMBL" id="BTRK01000005">
    <property type="protein sequence ID" value="GMR54864.1"/>
    <property type="molecule type" value="Genomic_DNA"/>
</dbReference>
<gene>
    <name evidence="1" type="ORF">PMAYCL1PPCAC_25059</name>
</gene>
<reference evidence="2" key="1">
    <citation type="submission" date="2022-10" db="EMBL/GenBank/DDBJ databases">
        <title>Genome assembly of Pristionchus species.</title>
        <authorList>
            <person name="Yoshida K."/>
            <person name="Sommer R.J."/>
        </authorList>
    </citation>
    <scope>NUCLEOTIDE SEQUENCE [LARGE SCALE GENOMIC DNA]</scope>
    <source>
        <strain evidence="2">RS5460</strain>
    </source>
</reference>
<proteinExistence type="predicted"/>
<evidence type="ECO:0000313" key="2">
    <source>
        <dbReference type="Proteomes" id="UP001328107"/>
    </source>
</evidence>
<feature type="non-terminal residue" evidence="1">
    <location>
        <position position="1"/>
    </location>
</feature>
<dbReference type="AlphaFoldDB" id="A0AAN5D3B7"/>
<organism evidence="1 2">
    <name type="scientific">Pristionchus mayeri</name>
    <dbReference type="NCBI Taxonomy" id="1317129"/>
    <lineage>
        <taxon>Eukaryota</taxon>
        <taxon>Metazoa</taxon>
        <taxon>Ecdysozoa</taxon>
        <taxon>Nematoda</taxon>
        <taxon>Chromadorea</taxon>
        <taxon>Rhabditida</taxon>
        <taxon>Rhabditina</taxon>
        <taxon>Diplogasteromorpha</taxon>
        <taxon>Diplogasteroidea</taxon>
        <taxon>Neodiplogasteridae</taxon>
        <taxon>Pristionchus</taxon>
    </lineage>
</organism>
<name>A0AAN5D3B7_9BILA</name>
<accession>A0AAN5D3B7</accession>
<sequence>SECALLKFADEILIKIVGVLPMKDRINVRVSCSRLEKIVGKTDLELETFMMKFDTFDGSPMSTPFGLQRRGMEQEQLEEFMKARTRLTRRIKLSRVVLDQIDFDNVDFDAVRLLLSDCIFENLLIVQGNIDYNNRVESLIREHGGKKIVLSALYFPYFECIERLPAEVELRFNYLHRNRGKQLF</sequence>